<sequence>MPEQYDLSGKRIYVAGHRGMVGSALLRRLESEDCEVLTSPRSLDLRAQDAVFRWFEENRPDAAIIAAAKVGGILANSTYPAQFLYDNLTIAANTVEAAHRTKTGKLLFLGSSCIYPREAPQPMSEEVLLTGPLEPTNEPYAIAKIAGVKLCEAYRREYGSDFISAMPTNLYGPGDNYDLQNSHVLPALIRKAHEAKRDEAERLVVWGSGTPLREFLHVDDLADACVFLLRHYSGERHVNVGSGQEIAIVELARLVAEVVGFGGAIVCDSNKPDGTPRKLLDTSMINGLGWLATISLREGIASAYSDFLAKFDG</sequence>
<feature type="binding site" evidence="5">
    <location>
        <position position="191"/>
    </location>
    <ligand>
        <name>substrate</name>
    </ligand>
</feature>
<dbReference type="PANTHER" id="PTHR43238:SF1">
    <property type="entry name" value="GDP-L-FUCOSE SYNTHASE"/>
    <property type="match status" value="1"/>
</dbReference>
<feature type="active site" description="Proton donor/acceptor" evidence="5">
    <location>
        <position position="140"/>
    </location>
</feature>
<comment type="caution">
    <text evidence="7">The sequence shown here is derived from an EMBL/GenBank/DDBJ whole genome shotgun (WGS) entry which is preliminary data.</text>
</comment>
<accession>A0A844ZFZ0</accession>
<gene>
    <name evidence="5" type="primary">fcl</name>
    <name evidence="7" type="ORF">GRI38_12090</name>
</gene>
<dbReference type="EMBL" id="WTYW01000003">
    <property type="protein sequence ID" value="MXO86765.1"/>
    <property type="molecule type" value="Genomic_DNA"/>
</dbReference>
<dbReference type="GO" id="GO:0050577">
    <property type="term" value="F:GDP-L-fucose synthase activity"/>
    <property type="evidence" value="ECO:0007669"/>
    <property type="project" value="UniProtKB-UniRule"/>
</dbReference>
<evidence type="ECO:0000256" key="4">
    <source>
        <dbReference type="ARBA" id="ARBA00023235"/>
    </source>
</evidence>
<dbReference type="InterPro" id="IPR001509">
    <property type="entry name" value="Epimerase_deHydtase"/>
</dbReference>
<feature type="domain" description="NAD-dependent epimerase/dehydratase" evidence="6">
    <location>
        <begin position="12"/>
        <end position="241"/>
    </location>
</feature>
<dbReference type="Gene3D" id="3.40.50.720">
    <property type="entry name" value="NAD(P)-binding Rossmann-like Domain"/>
    <property type="match status" value="1"/>
</dbReference>
<evidence type="ECO:0000256" key="2">
    <source>
        <dbReference type="ARBA" id="ARBA00022857"/>
    </source>
</evidence>
<dbReference type="SUPFAM" id="SSF51735">
    <property type="entry name" value="NAD(P)-binding Rossmann-fold domains"/>
    <property type="match status" value="1"/>
</dbReference>
<dbReference type="UniPathway" id="UPA00128">
    <property type="reaction ID" value="UER00191"/>
</dbReference>
<reference evidence="7 8" key="1">
    <citation type="submission" date="2019-12" db="EMBL/GenBank/DDBJ databases">
        <title>Genomic-based taxomic classification of the family Erythrobacteraceae.</title>
        <authorList>
            <person name="Xu L."/>
        </authorList>
    </citation>
    <scope>NUCLEOTIDE SEQUENCE [LARGE SCALE GENOMIC DNA]</scope>
    <source>
        <strain evidence="7 8">MCCC 1A09962</strain>
    </source>
</reference>
<dbReference type="InterPro" id="IPR028614">
    <property type="entry name" value="GDP_fucose/colitose_synth"/>
</dbReference>
<comment type="catalytic activity">
    <reaction evidence="5">
        <text>GDP-beta-L-fucose + NADP(+) = GDP-4-dehydro-alpha-D-rhamnose + NADPH + H(+)</text>
        <dbReference type="Rhea" id="RHEA:18885"/>
        <dbReference type="ChEBI" id="CHEBI:15378"/>
        <dbReference type="ChEBI" id="CHEBI:57273"/>
        <dbReference type="ChEBI" id="CHEBI:57783"/>
        <dbReference type="ChEBI" id="CHEBI:57964"/>
        <dbReference type="ChEBI" id="CHEBI:58349"/>
        <dbReference type="EC" id="1.1.1.271"/>
    </reaction>
</comment>
<dbReference type="CDD" id="cd05239">
    <property type="entry name" value="GDP_FS_SDR_e"/>
    <property type="match status" value="1"/>
</dbReference>
<dbReference type="GO" id="GO:0042351">
    <property type="term" value="P:'de novo' GDP-L-fucose biosynthetic process"/>
    <property type="evidence" value="ECO:0007669"/>
    <property type="project" value="UniProtKB-UniRule"/>
</dbReference>
<dbReference type="Gene3D" id="3.90.25.10">
    <property type="entry name" value="UDP-galactose 4-epimerase, domain 1"/>
    <property type="match status" value="1"/>
</dbReference>
<comment type="function">
    <text evidence="5">Catalyzes the two-step NADP-dependent conversion of GDP-4-dehydro-6-deoxy-D-mannose to GDP-fucose, involving an epimerase and a reductase reaction.</text>
</comment>
<evidence type="ECO:0000313" key="7">
    <source>
        <dbReference type="EMBL" id="MXO86765.1"/>
    </source>
</evidence>
<dbReference type="Pfam" id="PF01370">
    <property type="entry name" value="Epimerase"/>
    <property type="match status" value="1"/>
</dbReference>
<proteinExistence type="inferred from homology"/>
<organism evidence="7 8">
    <name type="scientific">Parapontixanthobacter aurantiacus</name>
    <dbReference type="NCBI Taxonomy" id="1463599"/>
    <lineage>
        <taxon>Bacteria</taxon>
        <taxon>Pseudomonadati</taxon>
        <taxon>Pseudomonadota</taxon>
        <taxon>Alphaproteobacteria</taxon>
        <taxon>Sphingomonadales</taxon>
        <taxon>Erythrobacteraceae</taxon>
        <taxon>Parapontixanthobacter</taxon>
    </lineage>
</organism>
<feature type="binding site" evidence="5">
    <location>
        <position position="206"/>
    </location>
    <ligand>
        <name>substrate</name>
    </ligand>
</feature>
<feature type="binding site" evidence="5">
    <location>
        <begin position="167"/>
        <end position="170"/>
    </location>
    <ligand>
        <name>NADP(+)</name>
        <dbReference type="ChEBI" id="CHEBI:58349"/>
    </ligand>
</feature>
<feature type="site" description="Important for catalytic activity" evidence="5">
    <location>
        <position position="111"/>
    </location>
</feature>
<evidence type="ECO:0000256" key="5">
    <source>
        <dbReference type="HAMAP-Rule" id="MF_00956"/>
    </source>
</evidence>
<dbReference type="AlphaFoldDB" id="A0A844ZFZ0"/>
<evidence type="ECO:0000259" key="6">
    <source>
        <dbReference type="Pfam" id="PF01370"/>
    </source>
</evidence>
<feature type="binding site" evidence="5">
    <location>
        <position position="183"/>
    </location>
    <ligand>
        <name>NADP(+)</name>
        <dbReference type="ChEBI" id="CHEBI:58349"/>
    </ligand>
</feature>
<keyword evidence="2 5" id="KW-0521">NADP</keyword>
<keyword evidence="5" id="KW-0511">Multifunctional enzyme</keyword>
<evidence type="ECO:0000256" key="3">
    <source>
        <dbReference type="ARBA" id="ARBA00023002"/>
    </source>
</evidence>
<comment type="similarity">
    <text evidence="1 5">Belongs to the NAD(P)-dependent epimerase/dehydratase family. Fucose synthase subfamily.</text>
</comment>
<dbReference type="OrthoDB" id="9811425at2"/>
<dbReference type="GO" id="GO:0016853">
    <property type="term" value="F:isomerase activity"/>
    <property type="evidence" value="ECO:0007669"/>
    <property type="project" value="UniProtKB-KW"/>
</dbReference>
<dbReference type="Proteomes" id="UP000433104">
    <property type="component" value="Unassembled WGS sequence"/>
</dbReference>
<keyword evidence="3 5" id="KW-0560">Oxidoreductase</keyword>
<keyword evidence="4 5" id="KW-0413">Isomerase</keyword>
<evidence type="ECO:0000256" key="1">
    <source>
        <dbReference type="ARBA" id="ARBA00005959"/>
    </source>
</evidence>
<dbReference type="InterPro" id="IPR036291">
    <property type="entry name" value="NAD(P)-bd_dom_sf"/>
</dbReference>
<keyword evidence="8" id="KW-1185">Reference proteome</keyword>
<dbReference type="GO" id="GO:0070401">
    <property type="term" value="F:NADP+ binding"/>
    <property type="evidence" value="ECO:0007669"/>
    <property type="project" value="UniProtKB-UniRule"/>
</dbReference>
<feature type="binding site" evidence="5">
    <location>
        <begin position="109"/>
        <end position="112"/>
    </location>
    <ligand>
        <name>NADP(+)</name>
        <dbReference type="ChEBI" id="CHEBI:58349"/>
    </ligand>
</feature>
<protein>
    <recommendedName>
        <fullName evidence="5">GDP-L-fucose synthase</fullName>
        <ecNumber evidence="5">1.1.1.271</ecNumber>
    </recommendedName>
    <alternativeName>
        <fullName evidence="5">GDP-4-keto-6-deoxy-D-mannose-3,5-epimerase-4-reductase</fullName>
    </alternativeName>
</protein>
<dbReference type="RefSeq" id="WP_160684293.1">
    <property type="nucleotide sequence ID" value="NZ_WTYW01000003.1"/>
</dbReference>
<feature type="binding site" evidence="5">
    <location>
        <position position="144"/>
    </location>
    <ligand>
        <name>NADP(+)</name>
        <dbReference type="ChEBI" id="CHEBI:58349"/>
    </ligand>
</feature>
<feature type="site" description="Important for catalytic activity" evidence="5">
    <location>
        <position position="113"/>
    </location>
</feature>
<name>A0A844ZFZ0_9SPHN</name>
<dbReference type="EC" id="1.1.1.271" evidence="5"/>
<feature type="binding site" evidence="5">
    <location>
        <position position="273"/>
    </location>
    <ligand>
        <name>substrate</name>
    </ligand>
</feature>
<comment type="pathway">
    <text evidence="5">Nucleotide-sugar biosynthesis; GDP-L-fucose biosynthesis via de novo pathway; GDP-L-fucose from GDP-alpha-D-mannose: step 2/2.</text>
</comment>
<evidence type="ECO:0000313" key="8">
    <source>
        <dbReference type="Proteomes" id="UP000433104"/>
    </source>
</evidence>
<feature type="binding site" evidence="5">
    <location>
        <begin position="16"/>
        <end position="22"/>
    </location>
    <ligand>
        <name>NADP(+)</name>
        <dbReference type="ChEBI" id="CHEBI:58349"/>
    </ligand>
</feature>
<feature type="binding site" evidence="5">
    <location>
        <position position="213"/>
    </location>
    <ligand>
        <name>substrate</name>
    </ligand>
</feature>
<dbReference type="PANTHER" id="PTHR43238">
    <property type="entry name" value="GDP-L-FUCOSE SYNTHASE"/>
    <property type="match status" value="1"/>
</dbReference>
<dbReference type="HAMAP" id="MF_00956">
    <property type="entry name" value="GDP_fucose_synth"/>
    <property type="match status" value="1"/>
</dbReference>